<comment type="cofactor">
    <cofactor evidence="1">
        <name>[3Fe-4S] cluster</name>
        <dbReference type="ChEBI" id="CHEBI:21137"/>
    </cofactor>
</comment>
<evidence type="ECO:0000256" key="2">
    <source>
        <dbReference type="ARBA" id="ARBA00022448"/>
    </source>
</evidence>
<dbReference type="RefSeq" id="WP_163567950.1">
    <property type="nucleotide sequence ID" value="NZ_BAAANY010000029.1"/>
</dbReference>
<dbReference type="InterPro" id="IPR051269">
    <property type="entry name" value="Fe-S_cluster_ET"/>
</dbReference>
<dbReference type="InterPro" id="IPR001080">
    <property type="entry name" value="3Fe4S_ferredoxin"/>
</dbReference>
<comment type="function">
    <text evidence="8">Ferredoxins are iron-sulfur proteins that transfer electrons in a wide variety of metabolic reactions.</text>
</comment>
<dbReference type="Pfam" id="PF13370">
    <property type="entry name" value="Fer4_13"/>
    <property type="match status" value="1"/>
</dbReference>
<keyword evidence="3 8" id="KW-0479">Metal-binding</keyword>
<feature type="domain" description="4Fe-4S ferredoxin-type" evidence="9">
    <location>
        <begin position="1"/>
        <end position="29"/>
    </location>
</feature>
<evidence type="ECO:0000259" key="9">
    <source>
        <dbReference type="PROSITE" id="PS51379"/>
    </source>
</evidence>
<gene>
    <name evidence="10" type="ORF">GCM10009765_61920</name>
</gene>
<evidence type="ECO:0000256" key="5">
    <source>
        <dbReference type="ARBA" id="ARBA00023004"/>
    </source>
</evidence>
<organism evidence="10 11">
    <name type="scientific">Fodinicola feengrottensis</name>
    <dbReference type="NCBI Taxonomy" id="435914"/>
    <lineage>
        <taxon>Bacteria</taxon>
        <taxon>Bacillati</taxon>
        <taxon>Actinomycetota</taxon>
        <taxon>Actinomycetes</taxon>
        <taxon>Mycobacteriales</taxon>
        <taxon>Fodinicola</taxon>
    </lineage>
</organism>
<evidence type="ECO:0000256" key="4">
    <source>
        <dbReference type="ARBA" id="ARBA00022982"/>
    </source>
</evidence>
<reference evidence="10 11" key="1">
    <citation type="journal article" date="2019" name="Int. J. Syst. Evol. Microbiol.">
        <title>The Global Catalogue of Microorganisms (GCM) 10K type strain sequencing project: providing services to taxonomists for standard genome sequencing and annotation.</title>
        <authorList>
            <consortium name="The Broad Institute Genomics Platform"/>
            <consortium name="The Broad Institute Genome Sequencing Center for Infectious Disease"/>
            <person name="Wu L."/>
            <person name="Ma J."/>
        </authorList>
    </citation>
    <scope>NUCLEOTIDE SEQUENCE [LARGE SCALE GENOMIC DNA]</scope>
    <source>
        <strain evidence="10 11">JCM 14718</strain>
    </source>
</reference>
<keyword evidence="4 8" id="KW-0249">Electron transport</keyword>
<sequence length="64" mass="6800">MKIIVDRDKCIGSGQCVMTEPAVFDQDEDDGLVVLLQASPGAEYAAAVRDAAMICPSQAITIEE</sequence>
<proteinExistence type="predicted"/>
<dbReference type="PANTHER" id="PTHR36923">
    <property type="entry name" value="FERREDOXIN"/>
    <property type="match status" value="1"/>
</dbReference>
<keyword evidence="2 8" id="KW-0813">Transport</keyword>
<dbReference type="InterPro" id="IPR017896">
    <property type="entry name" value="4Fe4S_Fe-S-bd"/>
</dbReference>
<dbReference type="Proteomes" id="UP001500618">
    <property type="component" value="Unassembled WGS sequence"/>
</dbReference>
<accession>A0ABN2IFX8</accession>
<dbReference type="PROSITE" id="PS51379">
    <property type="entry name" value="4FE4S_FER_2"/>
    <property type="match status" value="1"/>
</dbReference>
<dbReference type="PRINTS" id="PR00352">
    <property type="entry name" value="3FE4SFRDOXIN"/>
</dbReference>
<keyword evidence="6 8" id="KW-0411">Iron-sulfur</keyword>
<evidence type="ECO:0000256" key="3">
    <source>
        <dbReference type="ARBA" id="ARBA00022723"/>
    </source>
</evidence>
<protein>
    <recommendedName>
        <fullName evidence="8">Ferredoxin</fullName>
    </recommendedName>
</protein>
<dbReference type="EMBL" id="BAAANY010000029">
    <property type="protein sequence ID" value="GAA1704322.1"/>
    <property type="molecule type" value="Genomic_DNA"/>
</dbReference>
<evidence type="ECO:0000256" key="7">
    <source>
        <dbReference type="ARBA" id="ARBA00023291"/>
    </source>
</evidence>
<name>A0ABN2IFX8_9ACTN</name>
<dbReference type="PANTHER" id="PTHR36923:SF3">
    <property type="entry name" value="FERREDOXIN"/>
    <property type="match status" value="1"/>
</dbReference>
<evidence type="ECO:0000313" key="11">
    <source>
        <dbReference type="Proteomes" id="UP001500618"/>
    </source>
</evidence>
<evidence type="ECO:0000313" key="10">
    <source>
        <dbReference type="EMBL" id="GAA1704322.1"/>
    </source>
</evidence>
<dbReference type="SUPFAM" id="SSF54862">
    <property type="entry name" value="4Fe-4S ferredoxins"/>
    <property type="match status" value="1"/>
</dbReference>
<evidence type="ECO:0000256" key="1">
    <source>
        <dbReference type="ARBA" id="ARBA00001927"/>
    </source>
</evidence>
<dbReference type="Gene3D" id="3.30.70.20">
    <property type="match status" value="1"/>
</dbReference>
<comment type="caution">
    <text evidence="10">The sequence shown here is derived from an EMBL/GenBank/DDBJ whole genome shotgun (WGS) entry which is preliminary data.</text>
</comment>
<evidence type="ECO:0000256" key="8">
    <source>
        <dbReference type="RuleBase" id="RU368020"/>
    </source>
</evidence>
<keyword evidence="5 8" id="KW-0408">Iron</keyword>
<keyword evidence="11" id="KW-1185">Reference proteome</keyword>
<evidence type="ECO:0000256" key="6">
    <source>
        <dbReference type="ARBA" id="ARBA00023014"/>
    </source>
</evidence>
<keyword evidence="7" id="KW-0003">3Fe-4S</keyword>